<dbReference type="GO" id="GO:0140359">
    <property type="term" value="F:ABC-type transporter activity"/>
    <property type="evidence" value="ECO:0007669"/>
    <property type="project" value="InterPro"/>
</dbReference>
<evidence type="ECO:0000256" key="2">
    <source>
        <dbReference type="ARBA" id="ARBA00006012"/>
    </source>
</evidence>
<feature type="transmembrane region" description="Helical" evidence="9">
    <location>
        <begin position="1054"/>
        <end position="1072"/>
    </location>
</feature>
<evidence type="ECO:0000256" key="3">
    <source>
        <dbReference type="ARBA" id="ARBA00022448"/>
    </source>
</evidence>
<feature type="transmembrane region" description="Helical" evidence="9">
    <location>
        <begin position="433"/>
        <end position="453"/>
    </location>
</feature>
<dbReference type="InterPro" id="IPR013525">
    <property type="entry name" value="ABC2_TM"/>
</dbReference>
<keyword evidence="4 9" id="KW-0812">Transmembrane</keyword>
<dbReference type="Pfam" id="PF01061">
    <property type="entry name" value="ABC2_membrane"/>
    <property type="match status" value="2"/>
</dbReference>
<keyword evidence="5" id="KW-0547">Nucleotide-binding</keyword>
<dbReference type="GO" id="GO:0016887">
    <property type="term" value="F:ATP hydrolysis activity"/>
    <property type="evidence" value="ECO:0007669"/>
    <property type="project" value="InterPro"/>
</dbReference>
<dbReference type="Pfam" id="PF00005">
    <property type="entry name" value="ABC_tran"/>
    <property type="match status" value="2"/>
</dbReference>
<evidence type="ECO:0000313" key="12">
    <source>
        <dbReference type="Proteomes" id="UP000326950"/>
    </source>
</evidence>
<proteinExistence type="inferred from homology"/>
<keyword evidence="6" id="KW-0067">ATP-binding</keyword>
<dbReference type="InterPro" id="IPR034001">
    <property type="entry name" value="ABCG_PDR_1"/>
</dbReference>
<evidence type="ECO:0000256" key="9">
    <source>
        <dbReference type="SAM" id="Phobius"/>
    </source>
</evidence>
<evidence type="ECO:0000256" key="7">
    <source>
        <dbReference type="ARBA" id="ARBA00022989"/>
    </source>
</evidence>
<feature type="transmembrane region" description="Helical" evidence="9">
    <location>
        <begin position="1302"/>
        <end position="1323"/>
    </location>
</feature>
<evidence type="ECO:0000256" key="5">
    <source>
        <dbReference type="ARBA" id="ARBA00022741"/>
    </source>
</evidence>
<dbReference type="CDD" id="cd03233">
    <property type="entry name" value="ABCG_PDR_domain1"/>
    <property type="match status" value="1"/>
</dbReference>
<feature type="transmembrane region" description="Helical" evidence="9">
    <location>
        <begin position="399"/>
        <end position="421"/>
    </location>
</feature>
<feature type="transmembrane region" description="Helical" evidence="9">
    <location>
        <begin position="474"/>
        <end position="500"/>
    </location>
</feature>
<evidence type="ECO:0000313" key="11">
    <source>
        <dbReference type="EMBL" id="KAE8167495.1"/>
    </source>
</evidence>
<comment type="subcellular location">
    <subcellularLocation>
        <location evidence="1">Endomembrane system</location>
        <topology evidence="1">Multi-pass membrane protein</topology>
    </subcellularLocation>
</comment>
<keyword evidence="3" id="KW-0813">Transport</keyword>
<keyword evidence="8 9" id="KW-0472">Membrane</keyword>
<accession>A0A5N6V8Z0</accession>
<dbReference type="Gene3D" id="3.40.50.300">
    <property type="entry name" value="P-loop containing nucleotide triphosphate hydrolases"/>
    <property type="match status" value="2"/>
</dbReference>
<dbReference type="Pfam" id="PF06422">
    <property type="entry name" value="PDR_CDR"/>
    <property type="match status" value="1"/>
</dbReference>
<feature type="transmembrane region" description="Helical" evidence="9">
    <location>
        <begin position="1147"/>
        <end position="1172"/>
    </location>
</feature>
<dbReference type="InterPro" id="IPR027417">
    <property type="entry name" value="P-loop_NTPase"/>
</dbReference>
<evidence type="ECO:0000256" key="6">
    <source>
        <dbReference type="ARBA" id="ARBA00022840"/>
    </source>
</evidence>
<dbReference type="Proteomes" id="UP000326950">
    <property type="component" value="Unassembled WGS sequence"/>
</dbReference>
<feature type="transmembrane region" description="Helical" evidence="9">
    <location>
        <begin position="540"/>
        <end position="559"/>
    </location>
</feature>
<dbReference type="Pfam" id="PF19055">
    <property type="entry name" value="ABC2_membrane_7"/>
    <property type="match status" value="1"/>
</dbReference>
<dbReference type="InterPro" id="IPR043926">
    <property type="entry name" value="ABCG_dom"/>
</dbReference>
<dbReference type="InterPro" id="IPR003593">
    <property type="entry name" value="AAA+_ATPase"/>
</dbReference>
<feature type="domain" description="ABC transporter" evidence="10">
    <location>
        <begin position="60"/>
        <end position="302"/>
    </location>
</feature>
<evidence type="ECO:0000256" key="4">
    <source>
        <dbReference type="ARBA" id="ARBA00022692"/>
    </source>
</evidence>
<feature type="transmembrane region" description="Helical" evidence="9">
    <location>
        <begin position="1099"/>
        <end position="1127"/>
    </location>
</feature>
<feature type="transmembrane region" description="Helical" evidence="9">
    <location>
        <begin position="1025"/>
        <end position="1048"/>
    </location>
</feature>
<evidence type="ECO:0000256" key="1">
    <source>
        <dbReference type="ARBA" id="ARBA00004127"/>
    </source>
</evidence>
<dbReference type="SUPFAM" id="SSF52540">
    <property type="entry name" value="P-loop containing nucleoside triphosphate hydrolases"/>
    <property type="match status" value="2"/>
</dbReference>
<dbReference type="PROSITE" id="PS50893">
    <property type="entry name" value="ABC_TRANSPORTER_2"/>
    <property type="match status" value="1"/>
</dbReference>
<name>A0A5N6V8Z0_ASPTM</name>
<feature type="transmembrane region" description="Helical" evidence="9">
    <location>
        <begin position="1184"/>
        <end position="1209"/>
    </location>
</feature>
<evidence type="ECO:0000256" key="8">
    <source>
        <dbReference type="ARBA" id="ARBA00023136"/>
    </source>
</evidence>
<dbReference type="GO" id="GO:0005524">
    <property type="term" value="F:ATP binding"/>
    <property type="evidence" value="ECO:0007669"/>
    <property type="project" value="UniProtKB-KW"/>
</dbReference>
<keyword evidence="12" id="KW-1185">Reference proteome</keyword>
<gene>
    <name evidence="11" type="ORF">BDV40DRAFT_312749</name>
</gene>
<reference evidence="11 12" key="1">
    <citation type="submission" date="2019-04" db="EMBL/GenBank/DDBJ databases">
        <title>Friends and foes A comparative genomics study of 23 Aspergillus species from section Flavi.</title>
        <authorList>
            <consortium name="DOE Joint Genome Institute"/>
            <person name="Kjaerbolling I."/>
            <person name="Vesth T."/>
            <person name="Frisvad J.C."/>
            <person name="Nybo J.L."/>
            <person name="Theobald S."/>
            <person name="Kildgaard S."/>
            <person name="Isbrandt T."/>
            <person name="Kuo A."/>
            <person name="Sato A."/>
            <person name="Lyhne E.K."/>
            <person name="Kogle M.E."/>
            <person name="Wiebenga A."/>
            <person name="Kun R.S."/>
            <person name="Lubbers R.J."/>
            <person name="Makela M.R."/>
            <person name="Barry K."/>
            <person name="Chovatia M."/>
            <person name="Clum A."/>
            <person name="Daum C."/>
            <person name="Haridas S."/>
            <person name="He G."/>
            <person name="LaButti K."/>
            <person name="Lipzen A."/>
            <person name="Mondo S."/>
            <person name="Riley R."/>
            <person name="Salamov A."/>
            <person name="Simmons B.A."/>
            <person name="Magnuson J.K."/>
            <person name="Henrissat B."/>
            <person name="Mortensen U.H."/>
            <person name="Larsen T.O."/>
            <person name="Devries R.P."/>
            <person name="Grigoriev I.V."/>
            <person name="Machida M."/>
            <person name="Baker S.E."/>
            <person name="Andersen M.R."/>
        </authorList>
    </citation>
    <scope>NUCLEOTIDE SEQUENCE [LARGE SCALE GENOMIC DNA]</scope>
    <source>
        <strain evidence="11 12">CBS 117626</strain>
    </source>
</reference>
<feature type="transmembrane region" description="Helical" evidence="9">
    <location>
        <begin position="506"/>
        <end position="528"/>
    </location>
</feature>
<evidence type="ECO:0000259" key="10">
    <source>
        <dbReference type="PROSITE" id="PS50893"/>
    </source>
</evidence>
<dbReference type="OrthoDB" id="245989at2759"/>
<organism evidence="11 12">
    <name type="scientific">Aspergillus tamarii</name>
    <dbReference type="NCBI Taxonomy" id="41984"/>
    <lineage>
        <taxon>Eukaryota</taxon>
        <taxon>Fungi</taxon>
        <taxon>Dikarya</taxon>
        <taxon>Ascomycota</taxon>
        <taxon>Pezizomycotina</taxon>
        <taxon>Eurotiomycetes</taxon>
        <taxon>Eurotiomycetidae</taxon>
        <taxon>Eurotiales</taxon>
        <taxon>Aspergillaceae</taxon>
        <taxon>Aspergillus</taxon>
        <taxon>Aspergillus subgen. Circumdati</taxon>
    </lineage>
</organism>
<feature type="transmembrane region" description="Helical" evidence="9">
    <location>
        <begin position="634"/>
        <end position="655"/>
    </location>
</feature>
<dbReference type="EMBL" id="ML738589">
    <property type="protein sequence ID" value="KAE8167495.1"/>
    <property type="molecule type" value="Genomic_DNA"/>
</dbReference>
<dbReference type="GO" id="GO:0016020">
    <property type="term" value="C:membrane"/>
    <property type="evidence" value="ECO:0007669"/>
    <property type="project" value="InterPro"/>
</dbReference>
<dbReference type="PANTHER" id="PTHR19241">
    <property type="entry name" value="ATP-BINDING CASSETTE TRANSPORTER"/>
    <property type="match status" value="1"/>
</dbReference>
<keyword evidence="7 9" id="KW-1133">Transmembrane helix</keyword>
<dbReference type="GO" id="GO:0012505">
    <property type="term" value="C:endomembrane system"/>
    <property type="evidence" value="ECO:0007669"/>
    <property type="project" value="UniProtKB-SubCell"/>
</dbReference>
<sequence>MACPADEIKDPLEKWLGATTHQDRRLTLRGVSFIDVNVNGYTEPTLFQHTFASYVLLLPVYLKALLGVRHRQKVQILRNLNGVVRPGEMLLVLGRPGSGCTTFLKTMAGDIHGLKVNGGDINYQGISFTEMHREYRGESIHMAENDVHFPELALGETLSFAAEMRPQGYMSARETGSITAALFGLGRSLHTQVGNEIIRGLSGGEKRRTSIAEAFLARCPIQCWDNSTRGLDSATALNFVQKLHRATNALGSTVMTTIYQAPEAVYQEFDKVLLLYEGRQIYFGPAEKAAEYFIRLGFVRHPRATTADFLTSLTNAKERRVRPGIEGQVPRTPDEFAVSWRRSPEWQTVRNEVEEFAQLHCPLDRKRDHPVIYQTTVAHQVRTCLARAFVRSRHSMPGIVSGVIGNIILAIILGSVFYNLAEDTASFQARSILIFYATMMNACLPAFEVNTLWAQRPIVEKHTRYAFYHPVAEAIASMLADVPVEVVTSLFFNLCIYFLTNLRRTAAAFFVFWLFGFVVMVTMSMIFRSVGSLSRTYAQSLAPVAVMIFNFIIYAGFVIPPHSQVPWLSWIRWFNPIAYANESLMINEFGNRQFPCSITVPSGPTYSDGSMDGKVCSAIGGVQGESFVEGNRNLGILFALMVAFCVVHLLAAEYIEAEKSKGDILLYRRKHIAHQPPGDEEHVERSVQTNDITIHPPNTIREPQVHMEGLAKQSSIFNWTGVGYDVEVGKKVRNILDEIDGWVAPGTLTALMGSTRAGKTTLLDVLASRKSIGIRSFQRKTGYVQQSDIHLSSATVREALQFSALLRQPRNRSTAQKLVYVDTVLRMLDMESYADAIVGVPGKGLNIEQRKRLTIAWKWQPDQRLDSQTAWSICTLLRKLADNGQAILCTIHQPSSELFQMFDRLLLLHEGKTVYFGDVGGSATTLIDYFERAGARSPDEGENPAEWLLDVASSAAALNWSDIWRASAERQAVQQQIARMRTDADSMGVTTTTGNIEDHDYASTSLEQLWLVTYRMFQDYWRDPTYLYSKIALCVGAALFNGLSFWLVSKDVQGLVSSLFSCFLLTIVFSSVDQQIIPRFIDNRAQFEAREQQSKTYNWAVFVAANVIVGLVWQSLTSVLVFVAWYYPTGFWRNGLDDSSFTMDQRATLMFLLIWVFFLFSSTLSQAIAAGLNDSLTAVNIANLLFTLCLLFCDILVQPDALAQFWIFMYRVDPFTYLMDGMIATALANTKLHCAAIDLLRIRLPANATSCDDYMSAYVITAGGQVLNPDATTGECLFCSIGDTNVALEGLGINVAHRWRDLGLMAVYVVFNVAATFFIYWLARVPKGSKNG</sequence>
<dbReference type="InterPro" id="IPR010929">
    <property type="entry name" value="PDR_CDR_ABC"/>
</dbReference>
<dbReference type="InterPro" id="IPR003439">
    <property type="entry name" value="ABC_transporter-like_ATP-bd"/>
</dbReference>
<comment type="similarity">
    <text evidence="2">Belongs to the ABC transporter superfamily. ABCG family. PDR (TC 3.A.1.205) subfamily.</text>
</comment>
<dbReference type="SMART" id="SM00382">
    <property type="entry name" value="AAA"/>
    <property type="match status" value="2"/>
</dbReference>
<protein>
    <submittedName>
        <fullName evidence="11">ABC-2 type transporter-domain-containing protein</fullName>
    </submittedName>
</protein>